<dbReference type="InterPro" id="IPR016181">
    <property type="entry name" value="Acyl_CoA_acyltransferase"/>
</dbReference>
<dbReference type="InterPro" id="IPR000182">
    <property type="entry name" value="GNAT_dom"/>
</dbReference>
<dbReference type="EMBL" id="CAFBOY010000057">
    <property type="protein sequence ID" value="CAB4997605.1"/>
    <property type="molecule type" value="Genomic_DNA"/>
</dbReference>
<sequence>MYEKAIDTPRLELHHISAQGIIELYEKKSDLTAIAGRDFTNPHQNLVKESGPLGWRVPQVKVDPSVNKWFVRFIVLKESKEIIGSISFHGVPDSEGMMEIGLGIEEDFQGKGYAKEALKGMWSWVCTFPEVKTLRYTVSPENLPSIAVINYFGFEYKGQQMDEIDGPENIYEMSTAEFVAKWGSSNER</sequence>
<reference evidence="2" key="1">
    <citation type="submission" date="2020-05" db="EMBL/GenBank/DDBJ databases">
        <authorList>
            <person name="Chiriac C."/>
            <person name="Salcher M."/>
            <person name="Ghai R."/>
            <person name="Kavagutti S V."/>
        </authorList>
    </citation>
    <scope>NUCLEOTIDE SEQUENCE</scope>
</reference>
<dbReference type="SUPFAM" id="SSF55729">
    <property type="entry name" value="Acyl-CoA N-acyltransferases (Nat)"/>
    <property type="match status" value="1"/>
</dbReference>
<dbReference type="Pfam" id="PF13302">
    <property type="entry name" value="Acetyltransf_3"/>
    <property type="match status" value="1"/>
</dbReference>
<accession>A0A6J6RPS8</accession>
<organism evidence="2">
    <name type="scientific">freshwater metagenome</name>
    <dbReference type="NCBI Taxonomy" id="449393"/>
    <lineage>
        <taxon>unclassified sequences</taxon>
        <taxon>metagenomes</taxon>
        <taxon>ecological metagenomes</taxon>
    </lineage>
</organism>
<evidence type="ECO:0000259" key="1">
    <source>
        <dbReference type="PROSITE" id="PS51186"/>
    </source>
</evidence>
<dbReference type="GO" id="GO:0016747">
    <property type="term" value="F:acyltransferase activity, transferring groups other than amino-acyl groups"/>
    <property type="evidence" value="ECO:0007669"/>
    <property type="project" value="InterPro"/>
</dbReference>
<dbReference type="InterPro" id="IPR051531">
    <property type="entry name" value="N-acetyltransferase"/>
</dbReference>
<dbReference type="AlphaFoldDB" id="A0A6J6RPS8"/>
<dbReference type="CDD" id="cd04301">
    <property type="entry name" value="NAT_SF"/>
    <property type="match status" value="1"/>
</dbReference>
<protein>
    <submittedName>
        <fullName evidence="2">Unannotated protein</fullName>
    </submittedName>
</protein>
<name>A0A6J6RPS8_9ZZZZ</name>
<proteinExistence type="predicted"/>
<dbReference type="Gene3D" id="3.40.630.30">
    <property type="match status" value="1"/>
</dbReference>
<evidence type="ECO:0000313" key="2">
    <source>
        <dbReference type="EMBL" id="CAB4724427.1"/>
    </source>
</evidence>
<feature type="domain" description="N-acetyltransferase" evidence="1">
    <location>
        <begin position="34"/>
        <end position="177"/>
    </location>
</feature>
<dbReference type="EMBL" id="CAEZYP010000021">
    <property type="protein sequence ID" value="CAB4724427.1"/>
    <property type="molecule type" value="Genomic_DNA"/>
</dbReference>
<gene>
    <name evidence="2" type="ORF">UFOPK2735_00260</name>
    <name evidence="3" type="ORF">UFOPK4022_00554</name>
</gene>
<dbReference type="PANTHER" id="PTHR43792">
    <property type="entry name" value="GNAT FAMILY, PUTATIVE (AFU_ORTHOLOGUE AFUA_3G00765)-RELATED-RELATED"/>
    <property type="match status" value="1"/>
</dbReference>
<evidence type="ECO:0000313" key="3">
    <source>
        <dbReference type="EMBL" id="CAB4997605.1"/>
    </source>
</evidence>
<dbReference type="PROSITE" id="PS51186">
    <property type="entry name" value="GNAT"/>
    <property type="match status" value="1"/>
</dbReference>
<dbReference type="PANTHER" id="PTHR43792:SF13">
    <property type="entry name" value="ACETYLTRANSFERASE"/>
    <property type="match status" value="1"/>
</dbReference>